<dbReference type="Gene3D" id="3.40.50.1820">
    <property type="entry name" value="alpha/beta hydrolase"/>
    <property type="match status" value="1"/>
</dbReference>
<dbReference type="AlphaFoldDB" id="A0A292YFU2"/>
<dbReference type="EMBL" id="BDUF01000014">
    <property type="protein sequence ID" value="GAX89057.1"/>
    <property type="molecule type" value="Genomic_DNA"/>
</dbReference>
<gene>
    <name evidence="2" type="ORF">EFBL_0671</name>
</gene>
<keyword evidence="3" id="KW-1185">Reference proteome</keyword>
<name>A0A292YFU2_9BACL</name>
<reference evidence="3" key="1">
    <citation type="submission" date="2017-07" db="EMBL/GenBank/DDBJ databases">
        <title>Draft genome sequence of Effusibacillus lacus strain skLN1.</title>
        <authorList>
            <person name="Watanabe M."/>
            <person name="Kojima H."/>
            <person name="Fukui M."/>
        </authorList>
    </citation>
    <scope>NUCLEOTIDE SEQUENCE [LARGE SCALE GENOMIC DNA]</scope>
    <source>
        <strain evidence="3">skLN1</strain>
    </source>
</reference>
<dbReference type="PANTHER" id="PTHR43798:SF27">
    <property type="entry name" value="HYDROLASE ALPHA_BETA HYDROLASE FOLD FAMILY"/>
    <property type="match status" value="1"/>
</dbReference>
<protein>
    <submittedName>
        <fullName evidence="2">2-succinyl-6-hydroxy-2,4-cyclohexadiene-1-carboxylate synthase</fullName>
    </submittedName>
</protein>
<accession>A0A292YFU2</accession>
<dbReference type="PANTHER" id="PTHR43798">
    <property type="entry name" value="MONOACYLGLYCEROL LIPASE"/>
    <property type="match status" value="1"/>
</dbReference>
<proteinExistence type="predicted"/>
<feature type="domain" description="AB hydrolase-1" evidence="1">
    <location>
        <begin position="15"/>
        <end position="115"/>
    </location>
</feature>
<dbReference type="SUPFAM" id="SSF53474">
    <property type="entry name" value="alpha/beta-Hydrolases"/>
    <property type="match status" value="1"/>
</dbReference>
<evidence type="ECO:0000313" key="2">
    <source>
        <dbReference type="EMBL" id="GAX89057.1"/>
    </source>
</evidence>
<evidence type="ECO:0000259" key="1">
    <source>
        <dbReference type="Pfam" id="PF00561"/>
    </source>
</evidence>
<dbReference type="InterPro" id="IPR000639">
    <property type="entry name" value="Epox_hydrolase-like"/>
</dbReference>
<evidence type="ECO:0000313" key="3">
    <source>
        <dbReference type="Proteomes" id="UP000217785"/>
    </source>
</evidence>
<organism evidence="2 3">
    <name type="scientific">Effusibacillus lacus</name>
    <dbReference type="NCBI Taxonomy" id="1348429"/>
    <lineage>
        <taxon>Bacteria</taxon>
        <taxon>Bacillati</taxon>
        <taxon>Bacillota</taxon>
        <taxon>Bacilli</taxon>
        <taxon>Bacillales</taxon>
        <taxon>Alicyclobacillaceae</taxon>
        <taxon>Effusibacillus</taxon>
    </lineage>
</organism>
<dbReference type="RefSeq" id="WP_096180751.1">
    <property type="nucleotide sequence ID" value="NZ_BDUF01000014.1"/>
</dbReference>
<dbReference type="GO" id="GO:0016020">
    <property type="term" value="C:membrane"/>
    <property type="evidence" value="ECO:0007669"/>
    <property type="project" value="TreeGrafter"/>
</dbReference>
<dbReference type="PRINTS" id="PR00412">
    <property type="entry name" value="EPOXHYDRLASE"/>
</dbReference>
<dbReference type="InterPro" id="IPR000073">
    <property type="entry name" value="AB_hydrolase_1"/>
</dbReference>
<dbReference type="Proteomes" id="UP000217785">
    <property type="component" value="Unassembled WGS sequence"/>
</dbReference>
<comment type="caution">
    <text evidence="2">The sequence shown here is derived from an EMBL/GenBank/DDBJ whole genome shotgun (WGS) entry which is preliminary data.</text>
</comment>
<sequence>MLHYKTYELGKTHDWVIFVHGAGGSSAIWYKQIRQFKEHFNILLLDLRGHGKSKNVKRKLSRYSFHEVSKDVIEVLDHLKIKSAHFVGISLGTIVIQTLAELCPERIRSMILGGAVTKLNVRSQILIALGNMTKHIIPYMWLYRLFAWVIMPRKNHRKSRLLFVNEAKKLCQKEFKRWFKLTLNINPFLRNLREKELPIPTLYLMGEEDYMFLPTVEAIVERKRFSKLVLIRNSGHVCNVDQPEEFNRQSIKFIKENLIFRPAIV</sequence>
<dbReference type="InterPro" id="IPR029058">
    <property type="entry name" value="AB_hydrolase_fold"/>
</dbReference>
<dbReference type="OrthoDB" id="9805423at2"/>
<dbReference type="GO" id="GO:0003824">
    <property type="term" value="F:catalytic activity"/>
    <property type="evidence" value="ECO:0007669"/>
    <property type="project" value="InterPro"/>
</dbReference>
<dbReference type="Pfam" id="PF00561">
    <property type="entry name" value="Abhydrolase_1"/>
    <property type="match status" value="1"/>
</dbReference>
<dbReference type="InterPro" id="IPR050266">
    <property type="entry name" value="AB_hydrolase_sf"/>
</dbReference>